<dbReference type="Proteomes" id="UP000683925">
    <property type="component" value="Unassembled WGS sequence"/>
</dbReference>
<feature type="region of interest" description="Disordered" evidence="1">
    <location>
        <begin position="108"/>
        <end position="128"/>
    </location>
</feature>
<keyword evidence="3" id="KW-1185">Reference proteome</keyword>
<dbReference type="OrthoDB" id="10305831at2759"/>
<dbReference type="AlphaFoldDB" id="A0A8S1Y3W2"/>
<feature type="compositionally biased region" description="Polar residues" evidence="1">
    <location>
        <begin position="111"/>
        <end position="128"/>
    </location>
</feature>
<gene>
    <name evidence="2" type="ORF">POCTA_138.1.T1450070</name>
</gene>
<comment type="caution">
    <text evidence="2">The sequence shown here is derived from an EMBL/GenBank/DDBJ whole genome shotgun (WGS) entry which is preliminary data.</text>
</comment>
<proteinExistence type="predicted"/>
<evidence type="ECO:0000256" key="1">
    <source>
        <dbReference type="SAM" id="MobiDB-lite"/>
    </source>
</evidence>
<dbReference type="OMA" id="YRFKIYA"/>
<dbReference type="EMBL" id="CAJJDP010000147">
    <property type="protein sequence ID" value="CAD8208786.1"/>
    <property type="molecule type" value="Genomic_DNA"/>
</dbReference>
<evidence type="ECO:0000313" key="3">
    <source>
        <dbReference type="Proteomes" id="UP000683925"/>
    </source>
</evidence>
<sequence>MSNIKYIYLKKIHKVPPLVNNYYLLIETIKNTYPQLKDIYLFAIINSQNGEVVQEINSDVTFQSLKLVCQQQGLSSIKLLVTENQNYQEVLKDSWNLLNQSTVATEKKSQDASTNFQPSNQDQCQQSAPQLGNIGTQAKAQQIDNSSNTNAFDFRNNQQLKELIDEIIDQKLRELGLLKNNDDQIDPSDYKFSLTKKNHRYQAIINQDLKVALCFKNNGNKKWFNPYITNTGINLHQKFKDLAPGECTQVDVSIPYIAQHFYGNPQYAYRFKIYAENEKGQICEVYGEIPFLVMAPENIKLSPEEQKIQKLKSIFPQIGEQQIVKFVQEQSQAKPIDQLIEELLK</sequence>
<accession>A0A8S1Y3W2</accession>
<evidence type="ECO:0000313" key="2">
    <source>
        <dbReference type="EMBL" id="CAD8208786.1"/>
    </source>
</evidence>
<reference evidence="2" key="1">
    <citation type="submission" date="2021-01" db="EMBL/GenBank/DDBJ databases">
        <authorList>
            <consortium name="Genoscope - CEA"/>
            <person name="William W."/>
        </authorList>
    </citation>
    <scope>NUCLEOTIDE SEQUENCE</scope>
</reference>
<protein>
    <submittedName>
        <fullName evidence="2">Uncharacterized protein</fullName>
    </submittedName>
</protein>
<name>A0A8S1Y3W2_PAROT</name>
<organism evidence="2 3">
    <name type="scientific">Paramecium octaurelia</name>
    <dbReference type="NCBI Taxonomy" id="43137"/>
    <lineage>
        <taxon>Eukaryota</taxon>
        <taxon>Sar</taxon>
        <taxon>Alveolata</taxon>
        <taxon>Ciliophora</taxon>
        <taxon>Intramacronucleata</taxon>
        <taxon>Oligohymenophorea</taxon>
        <taxon>Peniculida</taxon>
        <taxon>Parameciidae</taxon>
        <taxon>Paramecium</taxon>
    </lineage>
</organism>